<keyword evidence="4" id="KW-1185">Reference proteome</keyword>
<evidence type="ECO:0000313" key="3">
    <source>
        <dbReference type="EMBL" id="PWQ95281.1"/>
    </source>
</evidence>
<organism evidence="3 4">
    <name type="scientific">Leucothrix arctica</name>
    <dbReference type="NCBI Taxonomy" id="1481894"/>
    <lineage>
        <taxon>Bacteria</taxon>
        <taxon>Pseudomonadati</taxon>
        <taxon>Pseudomonadota</taxon>
        <taxon>Gammaproteobacteria</taxon>
        <taxon>Thiotrichales</taxon>
        <taxon>Thiotrichaceae</taxon>
        <taxon>Leucothrix</taxon>
    </lineage>
</organism>
<feature type="compositionally biased region" description="Low complexity" evidence="1">
    <location>
        <begin position="431"/>
        <end position="444"/>
    </location>
</feature>
<dbReference type="EMBL" id="QGKL01000035">
    <property type="protein sequence ID" value="PWQ95281.1"/>
    <property type="molecule type" value="Genomic_DNA"/>
</dbReference>
<dbReference type="Gene3D" id="3.40.50.1820">
    <property type="entry name" value="alpha/beta hydrolase"/>
    <property type="match status" value="1"/>
</dbReference>
<feature type="domain" description="AB hydrolase-1" evidence="2">
    <location>
        <begin position="85"/>
        <end position="361"/>
    </location>
</feature>
<dbReference type="InterPro" id="IPR029058">
    <property type="entry name" value="AB_hydrolase_fold"/>
</dbReference>
<proteinExistence type="predicted"/>
<dbReference type="Proteomes" id="UP000245506">
    <property type="component" value="Unassembled WGS sequence"/>
</dbReference>
<evidence type="ECO:0000313" key="4">
    <source>
        <dbReference type="Proteomes" id="UP000245506"/>
    </source>
</evidence>
<dbReference type="SUPFAM" id="SSF53474">
    <property type="entry name" value="alpha/beta-Hydrolases"/>
    <property type="match status" value="1"/>
</dbReference>
<evidence type="ECO:0000256" key="1">
    <source>
        <dbReference type="SAM" id="MobiDB-lite"/>
    </source>
</evidence>
<accession>A0A317CAW5</accession>
<protein>
    <submittedName>
        <fullName evidence="3">Class III poly(R)-hydroxyalkanoic acid synthase subunit PhaC</fullName>
    </submittedName>
</protein>
<gene>
    <name evidence="3" type="ORF">DKT75_13130</name>
</gene>
<dbReference type="PANTHER" id="PTHR36837:SF2">
    <property type="entry name" value="POLY(3-HYDROXYALKANOATE) POLYMERASE SUBUNIT PHAC"/>
    <property type="match status" value="1"/>
</dbReference>
<dbReference type="PANTHER" id="PTHR36837">
    <property type="entry name" value="POLY(3-HYDROXYALKANOATE) POLYMERASE SUBUNIT PHAC"/>
    <property type="match status" value="1"/>
</dbReference>
<dbReference type="Pfam" id="PF00561">
    <property type="entry name" value="Abhydrolase_1"/>
    <property type="match status" value="1"/>
</dbReference>
<dbReference type="AlphaFoldDB" id="A0A317CAW5"/>
<feature type="region of interest" description="Disordered" evidence="1">
    <location>
        <begin position="431"/>
        <end position="453"/>
    </location>
</feature>
<sequence>MIPSKRNRSGEPVNAYEEAAEAWGLAWQQMVASGTKAAKSNAFLTEIKAEDIQIAETPSEVVFEIDKVKLHRYLPLTDKKKDADPLLICYGLFGRQTMIDLQEDRSLVRNLLMEGFEVYVVDWGNPTRADQFLNFDDYIDLYLGSCVEHAVEANGGKPIRLFGICEGGTFAASLAALRPELLSGLILAITPIDFHGKPDEFWAGEGFLNTWFNNLSEDDVNLVIDTLGMLPGAMTGAIFSSLSTVNSSTKYSLGLLKMEGNEAAMLNFLRMEKWIADRPDHPGEAARQWVNELYRENRLIKGTFEVSGEKVDLAKIQCPVLNIYAEKDHIIPVSCTKALGQFVKKDLYEEIGFPGGHVGVFVSRKAQGVVAGGILDWVNRTTVKAPTRAKKAPVKAATKAPVKAAAKTVAKAPVKAAAKTVSKAPVEAAVKTASKAPAKAPARARAPKAPPKK</sequence>
<dbReference type="InterPro" id="IPR000073">
    <property type="entry name" value="AB_hydrolase_1"/>
</dbReference>
<dbReference type="RefSeq" id="WP_109823893.1">
    <property type="nucleotide sequence ID" value="NZ_QGKL01000035.1"/>
</dbReference>
<dbReference type="InterPro" id="IPR051321">
    <property type="entry name" value="PHA/PHB_synthase"/>
</dbReference>
<evidence type="ECO:0000259" key="2">
    <source>
        <dbReference type="Pfam" id="PF00561"/>
    </source>
</evidence>
<reference evidence="3 4" key="1">
    <citation type="submission" date="2018-05" db="EMBL/GenBank/DDBJ databases">
        <title>Leucothrix arctica sp. nov., isolated from Arctic seawater.</title>
        <authorList>
            <person name="Choi A."/>
            <person name="Baek K."/>
        </authorList>
    </citation>
    <scope>NUCLEOTIDE SEQUENCE [LARGE SCALE GENOMIC DNA]</scope>
    <source>
        <strain evidence="3 4">IMCC9719</strain>
    </source>
</reference>
<dbReference type="OrthoDB" id="9767934at2"/>
<name>A0A317CAW5_9GAMM</name>
<comment type="caution">
    <text evidence="3">The sequence shown here is derived from an EMBL/GenBank/DDBJ whole genome shotgun (WGS) entry which is preliminary data.</text>
</comment>